<dbReference type="PANTHER" id="PTHR31945">
    <property type="entry name" value="TRANSCRIPTION FACTOR SCREAM2-RELATED"/>
    <property type="match status" value="1"/>
</dbReference>
<gene>
    <name evidence="4" type="ORF">C1H46_010399</name>
</gene>
<dbReference type="PANTHER" id="PTHR31945:SF17">
    <property type="entry name" value="TRANSCRIPTION FACTOR FER-LIKE IRON DEFICIENCY-INDUCED TRANSCRIPTION FACTOR"/>
    <property type="match status" value="1"/>
</dbReference>
<reference evidence="4 5" key="1">
    <citation type="journal article" date="2019" name="G3 (Bethesda)">
        <title>Sequencing of a Wild Apple (Malus baccata) Genome Unravels the Differences Between Cultivated and Wild Apple Species Regarding Disease Resistance and Cold Tolerance.</title>
        <authorList>
            <person name="Chen X."/>
        </authorList>
    </citation>
    <scope>NUCLEOTIDE SEQUENCE [LARGE SCALE GENOMIC DNA]</scope>
    <source>
        <strain evidence="5">cv. Shandingzi</strain>
        <tissue evidence="4">Leaves</tissue>
    </source>
</reference>
<dbReference type="Proteomes" id="UP000315295">
    <property type="component" value="Unassembled WGS sequence"/>
</dbReference>
<evidence type="ECO:0008006" key="6">
    <source>
        <dbReference type="Google" id="ProtNLM"/>
    </source>
</evidence>
<evidence type="ECO:0000313" key="5">
    <source>
        <dbReference type="Proteomes" id="UP000315295"/>
    </source>
</evidence>
<organism evidence="4 5">
    <name type="scientific">Malus baccata</name>
    <name type="common">Siberian crab apple</name>
    <name type="synonym">Pyrus baccata</name>
    <dbReference type="NCBI Taxonomy" id="106549"/>
    <lineage>
        <taxon>Eukaryota</taxon>
        <taxon>Viridiplantae</taxon>
        <taxon>Streptophyta</taxon>
        <taxon>Embryophyta</taxon>
        <taxon>Tracheophyta</taxon>
        <taxon>Spermatophyta</taxon>
        <taxon>Magnoliopsida</taxon>
        <taxon>eudicotyledons</taxon>
        <taxon>Gunneridae</taxon>
        <taxon>Pentapetalae</taxon>
        <taxon>rosids</taxon>
        <taxon>fabids</taxon>
        <taxon>Rosales</taxon>
        <taxon>Rosaceae</taxon>
        <taxon>Amygdaloideae</taxon>
        <taxon>Maleae</taxon>
        <taxon>Malus</taxon>
    </lineage>
</organism>
<keyword evidence="5" id="KW-1185">Reference proteome</keyword>
<dbReference type="STRING" id="106549.A0A540MZ07"/>
<dbReference type="InterPro" id="IPR051358">
    <property type="entry name" value="TF_AMS/ICE1/BHLH6-like"/>
</dbReference>
<feature type="compositionally biased region" description="Low complexity" evidence="3">
    <location>
        <begin position="114"/>
        <end position="124"/>
    </location>
</feature>
<dbReference type="GO" id="GO:0003700">
    <property type="term" value="F:DNA-binding transcription factor activity"/>
    <property type="evidence" value="ECO:0007669"/>
    <property type="project" value="TreeGrafter"/>
</dbReference>
<comment type="subcellular location">
    <subcellularLocation>
        <location evidence="1">Nucleus</location>
    </subcellularLocation>
</comment>
<keyword evidence="2" id="KW-0539">Nucleus</keyword>
<evidence type="ECO:0000313" key="4">
    <source>
        <dbReference type="EMBL" id="TQE04028.1"/>
    </source>
</evidence>
<name>A0A540MZ07_MALBA</name>
<comment type="caution">
    <text evidence="4">The sequence shown here is derived from an EMBL/GenBank/DDBJ whole genome shotgun (WGS) entry which is preliminary data.</text>
</comment>
<evidence type="ECO:0000256" key="2">
    <source>
        <dbReference type="ARBA" id="ARBA00023242"/>
    </source>
</evidence>
<dbReference type="GO" id="GO:0043565">
    <property type="term" value="F:sequence-specific DNA binding"/>
    <property type="evidence" value="ECO:0007669"/>
    <property type="project" value="TreeGrafter"/>
</dbReference>
<dbReference type="AlphaFoldDB" id="A0A540MZ07"/>
<feature type="region of interest" description="Disordered" evidence="3">
    <location>
        <begin position="99"/>
        <end position="135"/>
    </location>
</feature>
<proteinExistence type="predicted"/>
<evidence type="ECO:0000256" key="1">
    <source>
        <dbReference type="ARBA" id="ARBA00004123"/>
    </source>
</evidence>
<protein>
    <recommendedName>
        <fullName evidence="6">BHLH domain-containing protein</fullName>
    </recommendedName>
</protein>
<evidence type="ECO:0000256" key="3">
    <source>
        <dbReference type="SAM" id="MobiDB-lite"/>
    </source>
</evidence>
<sequence>MDALGNHLECHNINNSKLHDFIDDVNFDQFIDLIRGGEGEHPIANFDCELMINGSLDDYNLFGPAGTTPPGPMFGFNDAFLPDPSTFVLTTLPNFDEEMKGKEDYNDGEDSSGTTKTNTTTTTTKRQKVDRSRTLVSERGRMKERLYALRSLVPNITKYGQGLLYVQDLQMHAKKLNAEIASLEASLAGGYLQGSTKTKNKKKVSDNNHLVSKGIIQIDVSQVEEKGFYVKVACNKGQGVATALYKALESLACFNVQSSNLNTVSADRFELAFTLNANDCEQGIINLPNLKHWVAGAFLNQGFVI</sequence>
<dbReference type="GO" id="GO:0005634">
    <property type="term" value="C:nucleus"/>
    <property type="evidence" value="ECO:0007669"/>
    <property type="project" value="UniProtKB-SubCell"/>
</dbReference>
<dbReference type="EMBL" id="VIEB01000147">
    <property type="protein sequence ID" value="TQE04028.1"/>
    <property type="molecule type" value="Genomic_DNA"/>
</dbReference>
<accession>A0A540MZ07</accession>